<dbReference type="InterPro" id="IPR003347">
    <property type="entry name" value="JmjC_dom"/>
</dbReference>
<dbReference type="EC" id="1.14.11.-" evidence="3"/>
<dbReference type="GO" id="GO:0016706">
    <property type="term" value="F:2-oxoglutarate-dependent dioxygenase activity"/>
    <property type="evidence" value="ECO:0007669"/>
    <property type="project" value="UniProtKB-UniRule"/>
</dbReference>
<keyword evidence="1 3" id="KW-0479">Metal-binding</keyword>
<evidence type="ECO:0000259" key="4">
    <source>
        <dbReference type="PROSITE" id="PS51184"/>
    </source>
</evidence>
<sequence length="332" mass="37373">MNSIRALSASDPHSFPTLRSVQATRVQQPHTVVTARRILPVPRRGRGVVAAARARRLSRRTVVCYSSLDLGEKEFGDLDEVNLELSSESLDFFDHFLEHYWQKRPLLIRQAIPDFSSPVEADDLAGLACDSEVSSRIILEKDGSEPWELRHGPFDEEDFFALPETHWSLLVEGADRFVPPIAELLDLFTFIPRWRCDDIMVSYSPEGGSVGPHSDNYDVFLLQANGAKSWAVNAAAHFHPDDFDAHEEGLEVRILKDFSAEAQRVLQPGDVLYLPPRVAHHGVTLQEGMTYSVGFLAPKHQDLLTSYINSARPTAEVKRWEDPWLKLQALPA</sequence>
<comment type="function">
    <text evidence="3">Oxygenase that can act as both a histone lysine demethylase and a ribosomal histidine hydroxylase.</text>
</comment>
<dbReference type="SMART" id="SM00558">
    <property type="entry name" value="JmjC"/>
    <property type="match status" value="1"/>
</dbReference>
<keyword evidence="3" id="KW-0805">Transcription regulation</keyword>
<keyword evidence="3" id="KW-0539">Nucleus</keyword>
<dbReference type="Pfam" id="PF08007">
    <property type="entry name" value="JmjC_2"/>
    <property type="match status" value="1"/>
</dbReference>
<evidence type="ECO:0000256" key="3">
    <source>
        <dbReference type="RuleBase" id="RU366061"/>
    </source>
</evidence>
<dbReference type="InterPro" id="IPR039994">
    <property type="entry name" value="NO66-like"/>
</dbReference>
<organism evidence="5 6">
    <name type="scientific">Cymbomonas tetramitiformis</name>
    <dbReference type="NCBI Taxonomy" id="36881"/>
    <lineage>
        <taxon>Eukaryota</taxon>
        <taxon>Viridiplantae</taxon>
        <taxon>Chlorophyta</taxon>
        <taxon>Pyramimonadophyceae</taxon>
        <taxon>Pyramimonadales</taxon>
        <taxon>Pyramimonadaceae</taxon>
        <taxon>Cymbomonas</taxon>
    </lineage>
</organism>
<name>A0AAE0LHT7_9CHLO</name>
<dbReference type="Gene3D" id="2.60.120.650">
    <property type="entry name" value="Cupin"/>
    <property type="match status" value="1"/>
</dbReference>
<dbReference type="AlphaFoldDB" id="A0AAE0LHT7"/>
<keyword evidence="3" id="KW-0560">Oxidoreductase</keyword>
<dbReference type="Proteomes" id="UP001190700">
    <property type="component" value="Unassembled WGS sequence"/>
</dbReference>
<dbReference type="SUPFAM" id="SSF51197">
    <property type="entry name" value="Clavaminate synthase-like"/>
    <property type="match status" value="1"/>
</dbReference>
<accession>A0AAE0LHT7</accession>
<dbReference type="PROSITE" id="PS51184">
    <property type="entry name" value="JMJC"/>
    <property type="match status" value="1"/>
</dbReference>
<protein>
    <recommendedName>
        <fullName evidence="3">Bifunctional lysine-specific demethylase and histidyl-hydroxylase</fullName>
        <ecNumber evidence="3">1.14.11.-</ecNumber>
    </recommendedName>
</protein>
<evidence type="ECO:0000313" key="6">
    <source>
        <dbReference type="Proteomes" id="UP001190700"/>
    </source>
</evidence>
<feature type="domain" description="JmjC" evidence="4">
    <location>
        <begin position="180"/>
        <end position="312"/>
    </location>
</feature>
<evidence type="ECO:0000313" key="5">
    <source>
        <dbReference type="EMBL" id="KAK3285753.1"/>
    </source>
</evidence>
<reference evidence="5 6" key="1">
    <citation type="journal article" date="2015" name="Genome Biol. Evol.">
        <title>Comparative Genomics of a Bacterivorous Green Alga Reveals Evolutionary Causalities and Consequences of Phago-Mixotrophic Mode of Nutrition.</title>
        <authorList>
            <person name="Burns J.A."/>
            <person name="Paasch A."/>
            <person name="Narechania A."/>
            <person name="Kim E."/>
        </authorList>
    </citation>
    <scope>NUCLEOTIDE SEQUENCE [LARGE SCALE GENOMIC DNA]</scope>
    <source>
        <strain evidence="5 6">PLY_AMNH</strain>
    </source>
</reference>
<dbReference type="EMBL" id="LGRX02001650">
    <property type="protein sequence ID" value="KAK3285753.1"/>
    <property type="molecule type" value="Genomic_DNA"/>
</dbReference>
<comment type="cofactor">
    <cofactor evidence="3">
        <name>Fe(2+)</name>
        <dbReference type="ChEBI" id="CHEBI:29033"/>
    </cofactor>
    <text evidence="3">Binds 1 Fe(2+) ion per subunit.</text>
</comment>
<keyword evidence="3" id="KW-0804">Transcription</keyword>
<evidence type="ECO:0000256" key="2">
    <source>
        <dbReference type="ARBA" id="ARBA00023004"/>
    </source>
</evidence>
<proteinExistence type="inferred from homology"/>
<comment type="caution">
    <text evidence="5">The sequence shown here is derived from an EMBL/GenBank/DDBJ whole genome shotgun (WGS) entry which is preliminary data.</text>
</comment>
<dbReference type="GO" id="GO:0005634">
    <property type="term" value="C:nucleus"/>
    <property type="evidence" value="ECO:0007669"/>
    <property type="project" value="UniProtKB-SubCell"/>
</dbReference>
<dbReference type="PANTHER" id="PTHR13096">
    <property type="entry name" value="MINA53 MYC INDUCED NUCLEAR ANTIGEN"/>
    <property type="match status" value="1"/>
</dbReference>
<comment type="subcellular location">
    <subcellularLocation>
        <location evidence="3">Nucleus</location>
    </subcellularLocation>
</comment>
<keyword evidence="3" id="KW-0223">Dioxygenase</keyword>
<comment type="similarity">
    <text evidence="3">Belongs to the ROX family.</text>
</comment>
<dbReference type="GO" id="GO:0005506">
    <property type="term" value="F:iron ion binding"/>
    <property type="evidence" value="ECO:0007669"/>
    <property type="project" value="UniProtKB-UniRule"/>
</dbReference>
<keyword evidence="6" id="KW-1185">Reference proteome</keyword>
<gene>
    <name evidence="5" type="ORF">CYMTET_6655</name>
</gene>
<dbReference type="PANTHER" id="PTHR13096:SF8">
    <property type="entry name" value="RIBOSOMAL OXYGENASE 1"/>
    <property type="match status" value="1"/>
</dbReference>
<evidence type="ECO:0000256" key="1">
    <source>
        <dbReference type="ARBA" id="ARBA00022723"/>
    </source>
</evidence>
<keyword evidence="2 3" id="KW-0408">Iron</keyword>